<keyword evidence="6" id="KW-0560">Oxidoreductase</keyword>
<dbReference type="Pfam" id="PF00881">
    <property type="entry name" value="Nitroreductase"/>
    <property type="match status" value="1"/>
</dbReference>
<dbReference type="PANTHER" id="PTHR43673:SF2">
    <property type="entry name" value="NITROREDUCTASE"/>
    <property type="match status" value="1"/>
</dbReference>
<evidence type="ECO:0000256" key="1">
    <source>
        <dbReference type="ARBA" id="ARBA00001917"/>
    </source>
</evidence>
<dbReference type="InterPro" id="IPR029479">
    <property type="entry name" value="Nitroreductase"/>
</dbReference>
<evidence type="ECO:0000256" key="5">
    <source>
        <dbReference type="ARBA" id="ARBA00022857"/>
    </source>
</evidence>
<accession>A0A554VPJ2</accession>
<dbReference type="PANTHER" id="PTHR43673">
    <property type="entry name" value="NAD(P)H NITROREDUCTASE YDGI-RELATED"/>
    <property type="match status" value="1"/>
</dbReference>
<evidence type="ECO:0000256" key="2">
    <source>
        <dbReference type="ARBA" id="ARBA00007118"/>
    </source>
</evidence>
<dbReference type="OrthoDB" id="9809288at2"/>
<evidence type="ECO:0000256" key="6">
    <source>
        <dbReference type="ARBA" id="ARBA00023002"/>
    </source>
</evidence>
<organism evidence="8 9">
    <name type="scientific">Aquimarina algiphila</name>
    <dbReference type="NCBI Taxonomy" id="2047982"/>
    <lineage>
        <taxon>Bacteria</taxon>
        <taxon>Pseudomonadati</taxon>
        <taxon>Bacteroidota</taxon>
        <taxon>Flavobacteriia</taxon>
        <taxon>Flavobacteriales</taxon>
        <taxon>Flavobacteriaceae</taxon>
        <taxon>Aquimarina</taxon>
    </lineage>
</organism>
<evidence type="ECO:0000256" key="4">
    <source>
        <dbReference type="ARBA" id="ARBA00022643"/>
    </source>
</evidence>
<dbReference type="InterPro" id="IPR000415">
    <property type="entry name" value="Nitroreductase-like"/>
</dbReference>
<evidence type="ECO:0000256" key="3">
    <source>
        <dbReference type="ARBA" id="ARBA00022630"/>
    </source>
</evidence>
<dbReference type="RefSeq" id="WP_143915673.1">
    <property type="nucleotide sequence ID" value="NZ_CANMIK010000001.1"/>
</dbReference>
<comment type="caution">
    <text evidence="8">The sequence shown here is derived from an EMBL/GenBank/DDBJ whole genome shotgun (WGS) entry which is preliminary data.</text>
</comment>
<dbReference type="GO" id="GO:0016491">
    <property type="term" value="F:oxidoreductase activity"/>
    <property type="evidence" value="ECO:0007669"/>
    <property type="project" value="UniProtKB-KW"/>
</dbReference>
<evidence type="ECO:0000313" key="8">
    <source>
        <dbReference type="EMBL" id="TSE10383.1"/>
    </source>
</evidence>
<name>A0A554VPJ2_9FLAO</name>
<gene>
    <name evidence="8" type="ORF">FOF46_04935</name>
</gene>
<dbReference type="EMBL" id="VLNR01000007">
    <property type="protein sequence ID" value="TSE10383.1"/>
    <property type="molecule type" value="Genomic_DNA"/>
</dbReference>
<comment type="cofactor">
    <cofactor evidence="1">
        <name>FMN</name>
        <dbReference type="ChEBI" id="CHEBI:58210"/>
    </cofactor>
</comment>
<reference evidence="8 9" key="1">
    <citation type="submission" date="2019-07" db="EMBL/GenBank/DDBJ databases">
        <title>The draft genome sequence of Aquimarina algiphila M91.</title>
        <authorList>
            <person name="Meng X."/>
        </authorList>
    </citation>
    <scope>NUCLEOTIDE SEQUENCE [LARGE SCALE GENOMIC DNA]</scope>
    <source>
        <strain evidence="8 9">M91</strain>
    </source>
</reference>
<dbReference type="CDD" id="cd02149">
    <property type="entry name" value="NfsB-like"/>
    <property type="match status" value="1"/>
</dbReference>
<comment type="similarity">
    <text evidence="2">Belongs to the nitroreductase family.</text>
</comment>
<dbReference type="InterPro" id="IPR033878">
    <property type="entry name" value="NfsB-like"/>
</dbReference>
<dbReference type="Gene3D" id="3.40.109.10">
    <property type="entry name" value="NADH Oxidase"/>
    <property type="match status" value="1"/>
</dbReference>
<protein>
    <submittedName>
        <fullName evidence="8">NAD(P)H-dependent oxidoreductase</fullName>
    </submittedName>
</protein>
<keyword evidence="9" id="KW-1185">Reference proteome</keyword>
<dbReference type="AlphaFoldDB" id="A0A554VPJ2"/>
<dbReference type="Proteomes" id="UP000318833">
    <property type="component" value="Unassembled WGS sequence"/>
</dbReference>
<keyword evidence="3" id="KW-0285">Flavoprotein</keyword>
<proteinExistence type="inferred from homology"/>
<feature type="domain" description="Nitroreductase" evidence="7">
    <location>
        <begin position="8"/>
        <end position="185"/>
    </location>
</feature>
<evidence type="ECO:0000259" key="7">
    <source>
        <dbReference type="Pfam" id="PF00881"/>
    </source>
</evidence>
<dbReference type="SUPFAM" id="SSF55469">
    <property type="entry name" value="FMN-dependent nitroreductase-like"/>
    <property type="match status" value="1"/>
</dbReference>
<evidence type="ECO:0000313" key="9">
    <source>
        <dbReference type="Proteomes" id="UP000318833"/>
    </source>
</evidence>
<keyword evidence="4" id="KW-0288">FMN</keyword>
<keyword evidence="5" id="KW-0521">NADP</keyword>
<sequence length="209" mass="24420">MHLLKNSKWRYATKLFDTSKKITPENLEKIKEVIQLSTSSYGLQLYRVLIIEDPEIRHQLKSASWGQSQITDASQLFVFCNYTKVQHKHIDDYLELTAKTRQINIDSLQGYGDFMKQKIKEKTKIELYHWTIRQTYLALGNLLNACAELKIDACPMEGFENDKYNQILGLKNKNLNAAVIAAIGYRSKEDKSQYFKKIRKPIDHIFEIL</sequence>